<organism evidence="1">
    <name type="scientific">Siphoviridae sp. cthSp75</name>
    <dbReference type="NCBI Taxonomy" id="2826424"/>
    <lineage>
        <taxon>Viruses</taxon>
        <taxon>Duplodnaviria</taxon>
        <taxon>Heunggongvirae</taxon>
        <taxon>Uroviricota</taxon>
        <taxon>Caudoviricetes</taxon>
    </lineage>
</organism>
<proteinExistence type="predicted"/>
<accession>A0A8S5NF55</accession>
<sequence>MAIEVSKLIRKIRLKAMDFDEIKYSDYQIINAINDVIEYLNASYALRNSDFLEKVKEYHLTSEQMQKGATLPYDFVTLVGMNDLQCGRPLAVVPSTETPKFDEYKIVGSKIYSGVPDFTVHYRKRLEEVESVNDEIDLPIVFESLVRNFAFAALSNSNEEMLSGIEEAVQSIVPMRRYSHAKIRMPFMV</sequence>
<name>A0A8S5NF55_9CAUD</name>
<dbReference type="EMBL" id="BK015146">
    <property type="protein sequence ID" value="DAD92832.1"/>
    <property type="molecule type" value="Genomic_DNA"/>
</dbReference>
<reference evidence="1" key="1">
    <citation type="journal article" date="2021" name="Proc. Natl. Acad. Sci. U.S.A.">
        <title>A Catalog of Tens of Thousands of Viruses from Human Metagenomes Reveals Hidden Associations with Chronic Diseases.</title>
        <authorList>
            <person name="Tisza M.J."/>
            <person name="Buck C.B."/>
        </authorList>
    </citation>
    <scope>NUCLEOTIDE SEQUENCE</scope>
    <source>
        <strain evidence="1">CthSp75</strain>
    </source>
</reference>
<evidence type="ECO:0000313" key="1">
    <source>
        <dbReference type="EMBL" id="DAD92832.1"/>
    </source>
</evidence>
<protein>
    <submittedName>
        <fullName evidence="1">Uncharacterized protein</fullName>
    </submittedName>
</protein>